<feature type="region of interest" description="Disordered" evidence="1">
    <location>
        <begin position="27"/>
        <end position="54"/>
    </location>
</feature>
<dbReference type="OMA" id="MHIYLED"/>
<protein>
    <submittedName>
        <fullName evidence="2">GD16572</fullName>
    </submittedName>
</protein>
<feature type="compositionally biased region" description="Low complexity" evidence="1">
    <location>
        <begin position="92"/>
        <end position="101"/>
    </location>
</feature>
<keyword evidence="3" id="KW-1185">Reference proteome</keyword>
<evidence type="ECO:0000313" key="3">
    <source>
        <dbReference type="Proteomes" id="UP000000304"/>
    </source>
</evidence>
<name>B4R311_DROSI</name>
<evidence type="ECO:0000256" key="1">
    <source>
        <dbReference type="SAM" id="MobiDB-lite"/>
    </source>
</evidence>
<reference evidence="2 3" key="1">
    <citation type="journal article" date="2007" name="Nature">
        <title>Evolution of genes and genomes on the Drosophila phylogeny.</title>
        <authorList>
            <consortium name="Drosophila 12 Genomes Consortium"/>
            <person name="Clark A.G."/>
            <person name="Eisen M.B."/>
            <person name="Smith D.R."/>
            <person name="Bergman C.M."/>
            <person name="Oliver B."/>
            <person name="Markow T.A."/>
            <person name="Kaufman T.C."/>
            <person name="Kellis M."/>
            <person name="Gelbart W."/>
            <person name="Iyer V.N."/>
            <person name="Pollard D.A."/>
            <person name="Sackton T.B."/>
            <person name="Larracuente A.M."/>
            <person name="Singh N.D."/>
            <person name="Abad J.P."/>
            <person name="Abt D.N."/>
            <person name="Adryan B."/>
            <person name="Aguade M."/>
            <person name="Akashi H."/>
            <person name="Anderson W.W."/>
            <person name="Aquadro C.F."/>
            <person name="Ardell D.H."/>
            <person name="Arguello R."/>
            <person name="Artieri C.G."/>
            <person name="Barbash D.A."/>
            <person name="Barker D."/>
            <person name="Barsanti P."/>
            <person name="Batterham P."/>
            <person name="Batzoglou S."/>
            <person name="Begun D."/>
            <person name="Bhutkar A."/>
            <person name="Blanco E."/>
            <person name="Bosak S.A."/>
            <person name="Bradley R.K."/>
            <person name="Brand A.D."/>
            <person name="Brent M.R."/>
            <person name="Brooks A.N."/>
            <person name="Brown R.H."/>
            <person name="Butlin R.K."/>
            <person name="Caggese C."/>
            <person name="Calvi B.R."/>
            <person name="Bernardo de Carvalho A."/>
            <person name="Caspi A."/>
            <person name="Castrezana S."/>
            <person name="Celniker S.E."/>
            <person name="Chang J.L."/>
            <person name="Chapple C."/>
            <person name="Chatterji S."/>
            <person name="Chinwalla A."/>
            <person name="Civetta A."/>
            <person name="Clifton S.W."/>
            <person name="Comeron J.M."/>
            <person name="Costello J.C."/>
            <person name="Coyne J.A."/>
            <person name="Daub J."/>
            <person name="David R.G."/>
            <person name="Delcher A.L."/>
            <person name="Delehaunty K."/>
            <person name="Do C.B."/>
            <person name="Ebling H."/>
            <person name="Edwards K."/>
            <person name="Eickbush T."/>
            <person name="Evans J.D."/>
            <person name="Filipski A."/>
            <person name="Findeiss S."/>
            <person name="Freyhult E."/>
            <person name="Fulton L."/>
            <person name="Fulton R."/>
            <person name="Garcia A.C."/>
            <person name="Gardiner A."/>
            <person name="Garfield D.A."/>
            <person name="Garvin B.E."/>
            <person name="Gibson G."/>
            <person name="Gilbert D."/>
            <person name="Gnerre S."/>
            <person name="Godfrey J."/>
            <person name="Good R."/>
            <person name="Gotea V."/>
            <person name="Gravely B."/>
            <person name="Greenberg A.J."/>
            <person name="Griffiths-Jones S."/>
            <person name="Gross S."/>
            <person name="Guigo R."/>
            <person name="Gustafson E.A."/>
            <person name="Haerty W."/>
            <person name="Hahn M.W."/>
            <person name="Halligan D.L."/>
            <person name="Halpern A.L."/>
            <person name="Halter G.M."/>
            <person name="Han M.V."/>
            <person name="Heger A."/>
            <person name="Hillier L."/>
            <person name="Hinrichs A.S."/>
            <person name="Holmes I."/>
            <person name="Hoskins R.A."/>
            <person name="Hubisz M.J."/>
            <person name="Hultmark D."/>
            <person name="Huntley M.A."/>
            <person name="Jaffe D.B."/>
            <person name="Jagadeeshan S."/>
            <person name="Jeck W.R."/>
            <person name="Johnson J."/>
            <person name="Jones C.D."/>
            <person name="Jordan W.C."/>
            <person name="Karpen G.H."/>
            <person name="Kataoka E."/>
            <person name="Keightley P.D."/>
            <person name="Kheradpour P."/>
            <person name="Kirkness E.F."/>
            <person name="Koerich L.B."/>
            <person name="Kristiansen K."/>
            <person name="Kudrna D."/>
            <person name="Kulathinal R.J."/>
            <person name="Kumar S."/>
            <person name="Kwok R."/>
            <person name="Lander E."/>
            <person name="Langley C.H."/>
            <person name="Lapoint R."/>
            <person name="Lazzaro B.P."/>
            <person name="Lee S.J."/>
            <person name="Levesque L."/>
            <person name="Li R."/>
            <person name="Lin C.F."/>
            <person name="Lin M.F."/>
            <person name="Lindblad-Toh K."/>
            <person name="Llopart A."/>
            <person name="Long M."/>
            <person name="Low L."/>
            <person name="Lozovsky E."/>
            <person name="Lu J."/>
            <person name="Luo M."/>
            <person name="Machado C.A."/>
            <person name="Makalowski W."/>
            <person name="Marzo M."/>
            <person name="Matsuda M."/>
            <person name="Matzkin L."/>
            <person name="McAllister B."/>
            <person name="McBride C.S."/>
            <person name="McKernan B."/>
            <person name="McKernan K."/>
            <person name="Mendez-Lago M."/>
            <person name="Minx P."/>
            <person name="Mollenhauer M.U."/>
            <person name="Montooth K."/>
            <person name="Mount S.M."/>
            <person name="Mu X."/>
            <person name="Myers E."/>
            <person name="Negre B."/>
            <person name="Newfeld S."/>
            <person name="Nielsen R."/>
            <person name="Noor M.A."/>
            <person name="O'Grady P."/>
            <person name="Pachter L."/>
            <person name="Papaceit M."/>
            <person name="Parisi M.J."/>
            <person name="Parisi M."/>
            <person name="Parts L."/>
            <person name="Pedersen J.S."/>
            <person name="Pesole G."/>
            <person name="Phillippy A.M."/>
            <person name="Ponting C.P."/>
            <person name="Pop M."/>
            <person name="Porcelli D."/>
            <person name="Powell J.R."/>
            <person name="Prohaska S."/>
            <person name="Pruitt K."/>
            <person name="Puig M."/>
            <person name="Quesneville H."/>
            <person name="Ram K.R."/>
            <person name="Rand D."/>
            <person name="Rasmussen M.D."/>
            <person name="Reed L.K."/>
            <person name="Reenan R."/>
            <person name="Reily A."/>
            <person name="Remington K.A."/>
            <person name="Rieger T.T."/>
            <person name="Ritchie M.G."/>
            <person name="Robin C."/>
            <person name="Rogers Y.H."/>
            <person name="Rohde C."/>
            <person name="Rozas J."/>
            <person name="Rubenfield M.J."/>
            <person name="Ruiz A."/>
            <person name="Russo S."/>
            <person name="Salzberg S.L."/>
            <person name="Sanchez-Gracia A."/>
            <person name="Saranga D.J."/>
            <person name="Sato H."/>
            <person name="Schaeffer S.W."/>
            <person name="Schatz M.C."/>
            <person name="Schlenke T."/>
            <person name="Schwartz R."/>
            <person name="Segarra C."/>
            <person name="Singh R.S."/>
            <person name="Sirot L."/>
            <person name="Sirota M."/>
            <person name="Sisneros N.B."/>
            <person name="Smith C.D."/>
            <person name="Smith T.F."/>
            <person name="Spieth J."/>
            <person name="Stage D.E."/>
            <person name="Stark A."/>
            <person name="Stephan W."/>
            <person name="Strausberg R.L."/>
            <person name="Strempel S."/>
            <person name="Sturgill D."/>
            <person name="Sutton G."/>
            <person name="Sutton G.G."/>
            <person name="Tao W."/>
            <person name="Teichmann S."/>
            <person name="Tobari Y.N."/>
            <person name="Tomimura Y."/>
            <person name="Tsolas J.M."/>
            <person name="Valente V.L."/>
            <person name="Venter E."/>
            <person name="Venter J.C."/>
            <person name="Vicario S."/>
            <person name="Vieira F.G."/>
            <person name="Vilella A.J."/>
            <person name="Villasante A."/>
            <person name="Walenz B."/>
            <person name="Wang J."/>
            <person name="Wasserman M."/>
            <person name="Watts T."/>
            <person name="Wilson D."/>
            <person name="Wilson R.K."/>
            <person name="Wing R.A."/>
            <person name="Wolfner M.F."/>
            <person name="Wong A."/>
            <person name="Wong G.K."/>
            <person name="Wu C.I."/>
            <person name="Wu G."/>
            <person name="Yamamoto D."/>
            <person name="Yang H.P."/>
            <person name="Yang S.P."/>
            <person name="Yorke J.A."/>
            <person name="Yoshida K."/>
            <person name="Zdobnov E."/>
            <person name="Zhang P."/>
            <person name="Zhang Y."/>
            <person name="Zimin A.V."/>
            <person name="Baldwin J."/>
            <person name="Abdouelleil A."/>
            <person name="Abdulkadir J."/>
            <person name="Abebe A."/>
            <person name="Abera B."/>
            <person name="Abreu J."/>
            <person name="Acer S.C."/>
            <person name="Aftuck L."/>
            <person name="Alexander A."/>
            <person name="An P."/>
            <person name="Anderson E."/>
            <person name="Anderson S."/>
            <person name="Arachi H."/>
            <person name="Azer M."/>
            <person name="Bachantsang P."/>
            <person name="Barry A."/>
            <person name="Bayul T."/>
            <person name="Berlin A."/>
            <person name="Bessette D."/>
            <person name="Bloom T."/>
            <person name="Blye J."/>
            <person name="Boguslavskiy L."/>
            <person name="Bonnet C."/>
            <person name="Boukhgalter B."/>
            <person name="Bourzgui I."/>
            <person name="Brown A."/>
            <person name="Cahill P."/>
            <person name="Channer S."/>
            <person name="Cheshatsang Y."/>
            <person name="Chuda L."/>
            <person name="Citroen M."/>
            <person name="Collymore A."/>
            <person name="Cooke P."/>
            <person name="Costello M."/>
            <person name="D'Aco K."/>
            <person name="Daza R."/>
            <person name="De Haan G."/>
            <person name="DeGray S."/>
            <person name="DeMaso C."/>
            <person name="Dhargay N."/>
            <person name="Dooley K."/>
            <person name="Dooley E."/>
            <person name="Doricent M."/>
            <person name="Dorje P."/>
            <person name="Dorjee K."/>
            <person name="Dupes A."/>
            <person name="Elong R."/>
            <person name="Falk J."/>
            <person name="Farina A."/>
            <person name="Faro S."/>
            <person name="Ferguson D."/>
            <person name="Fisher S."/>
            <person name="Foley C.D."/>
            <person name="Franke A."/>
            <person name="Friedrich D."/>
            <person name="Gadbois L."/>
            <person name="Gearin G."/>
            <person name="Gearin C.R."/>
            <person name="Giannoukos G."/>
            <person name="Goode T."/>
            <person name="Graham J."/>
            <person name="Grandbois E."/>
            <person name="Grewal S."/>
            <person name="Gyaltsen K."/>
            <person name="Hafez N."/>
            <person name="Hagos B."/>
            <person name="Hall J."/>
            <person name="Henson C."/>
            <person name="Hollinger A."/>
            <person name="Honan T."/>
            <person name="Huard M.D."/>
            <person name="Hughes L."/>
            <person name="Hurhula B."/>
            <person name="Husby M.E."/>
            <person name="Kamat A."/>
            <person name="Kanga B."/>
            <person name="Kashin S."/>
            <person name="Khazanovich D."/>
            <person name="Kisner P."/>
            <person name="Lance K."/>
            <person name="Lara M."/>
            <person name="Lee W."/>
            <person name="Lennon N."/>
            <person name="Letendre F."/>
            <person name="LeVine R."/>
            <person name="Lipovsky A."/>
            <person name="Liu X."/>
            <person name="Liu J."/>
            <person name="Liu S."/>
            <person name="Lokyitsang T."/>
            <person name="Lokyitsang Y."/>
            <person name="Lubonja R."/>
            <person name="Lui A."/>
            <person name="MacDonald P."/>
            <person name="Magnisalis V."/>
            <person name="Maru K."/>
            <person name="Matthews C."/>
            <person name="McCusker W."/>
            <person name="McDonough S."/>
            <person name="Mehta T."/>
            <person name="Meldrim J."/>
            <person name="Meneus L."/>
            <person name="Mihai O."/>
            <person name="Mihalev A."/>
            <person name="Mihova T."/>
            <person name="Mittelman R."/>
            <person name="Mlenga V."/>
            <person name="Montmayeur A."/>
            <person name="Mulrain L."/>
            <person name="Navidi A."/>
            <person name="Naylor J."/>
            <person name="Negash T."/>
            <person name="Nguyen T."/>
            <person name="Nguyen N."/>
            <person name="Nicol R."/>
            <person name="Norbu C."/>
            <person name="Norbu N."/>
            <person name="Novod N."/>
            <person name="O'Neill B."/>
            <person name="Osman S."/>
            <person name="Markiewicz E."/>
            <person name="Oyono O.L."/>
            <person name="Patti C."/>
            <person name="Phunkhang P."/>
            <person name="Pierre F."/>
            <person name="Priest M."/>
            <person name="Raghuraman S."/>
            <person name="Rege F."/>
            <person name="Reyes R."/>
            <person name="Rise C."/>
            <person name="Rogov P."/>
            <person name="Ross K."/>
            <person name="Ryan E."/>
            <person name="Settipalli S."/>
            <person name="Shea T."/>
            <person name="Sherpa N."/>
            <person name="Shi L."/>
            <person name="Shih D."/>
            <person name="Sparrow T."/>
            <person name="Spaulding J."/>
            <person name="Stalker J."/>
            <person name="Stange-Thomann N."/>
            <person name="Stavropoulos S."/>
            <person name="Stone C."/>
            <person name="Strader C."/>
            <person name="Tesfaye S."/>
            <person name="Thomson T."/>
            <person name="Thoulutsang Y."/>
            <person name="Thoulutsang D."/>
            <person name="Topham K."/>
            <person name="Topping I."/>
            <person name="Tsamla T."/>
            <person name="Vassiliev H."/>
            <person name="Vo A."/>
            <person name="Wangchuk T."/>
            <person name="Wangdi T."/>
            <person name="Weiand M."/>
            <person name="Wilkinson J."/>
            <person name="Wilson A."/>
            <person name="Yadav S."/>
            <person name="Young G."/>
            <person name="Yu Q."/>
            <person name="Zembek L."/>
            <person name="Zhong D."/>
            <person name="Zimmer A."/>
            <person name="Zwirko Z."/>
            <person name="Jaffe D.B."/>
            <person name="Alvarez P."/>
            <person name="Brockman W."/>
            <person name="Butler J."/>
            <person name="Chin C."/>
            <person name="Gnerre S."/>
            <person name="Grabherr M."/>
            <person name="Kleber M."/>
            <person name="Mauceli E."/>
            <person name="MacCallum I."/>
        </authorList>
    </citation>
    <scope>NUCLEOTIDE SEQUENCE [LARGE SCALE GENOMIC DNA]</scope>
    <source>
        <strain evidence="3">white501</strain>
    </source>
</reference>
<dbReference type="STRING" id="7240.B4R311"/>
<sequence>MHLFLEDFLQAHLPKIYDKMQSCNKNSCSSTTTTNNHNITTSSNIGGSSSHKRCPQKYTGNNLAANSNMLAYQSQATAGGKNTTRKGRHNNNKQNQQQQQQHRFEHIQKRNGVAGGTGSAAPTSNWLQRGYAGRQFTNSSCIEGECLHLITLLIMGQTA</sequence>
<feature type="compositionally biased region" description="Low complexity" evidence="1">
    <location>
        <begin position="27"/>
        <end position="49"/>
    </location>
</feature>
<dbReference type="HOGENOM" id="CLU_1662648_0_0_1"/>
<dbReference type="OrthoDB" id="206335at2759"/>
<dbReference type="EMBL" id="CM000366">
    <property type="protein sequence ID" value="EDX16865.1"/>
    <property type="molecule type" value="Genomic_DNA"/>
</dbReference>
<dbReference type="Proteomes" id="UP000000304">
    <property type="component" value="Chromosome X"/>
</dbReference>
<organism evidence="2 3">
    <name type="scientific">Drosophila simulans</name>
    <name type="common">Fruit fly</name>
    <dbReference type="NCBI Taxonomy" id="7240"/>
    <lineage>
        <taxon>Eukaryota</taxon>
        <taxon>Metazoa</taxon>
        <taxon>Ecdysozoa</taxon>
        <taxon>Arthropoda</taxon>
        <taxon>Hexapoda</taxon>
        <taxon>Insecta</taxon>
        <taxon>Pterygota</taxon>
        <taxon>Neoptera</taxon>
        <taxon>Endopterygota</taxon>
        <taxon>Diptera</taxon>
        <taxon>Brachycera</taxon>
        <taxon>Muscomorpha</taxon>
        <taxon>Ephydroidea</taxon>
        <taxon>Drosophilidae</taxon>
        <taxon>Drosophila</taxon>
        <taxon>Sophophora</taxon>
    </lineage>
</organism>
<dbReference type="AlphaFoldDB" id="B4R311"/>
<accession>B4R311</accession>
<feature type="region of interest" description="Disordered" evidence="1">
    <location>
        <begin position="75"/>
        <end position="101"/>
    </location>
</feature>
<gene>
    <name evidence="2" type="primary">Dsim\GD16572</name>
    <name evidence="2" type="ORF">Dsim_GD16572</name>
</gene>
<evidence type="ECO:0000313" key="2">
    <source>
        <dbReference type="EMBL" id="EDX16865.1"/>
    </source>
</evidence>
<proteinExistence type="predicted"/>